<keyword evidence="4" id="KW-1185">Reference proteome</keyword>
<feature type="region of interest" description="Disordered" evidence="1">
    <location>
        <begin position="101"/>
        <end position="124"/>
    </location>
</feature>
<dbReference type="OrthoDB" id="515863at2759"/>
<dbReference type="AlphaFoldDB" id="A0A5N6RX15"/>
<dbReference type="GO" id="GO:0007131">
    <property type="term" value="P:reciprocal meiotic recombination"/>
    <property type="evidence" value="ECO:0007669"/>
    <property type="project" value="InterPro"/>
</dbReference>
<feature type="region of interest" description="Disordered" evidence="1">
    <location>
        <begin position="424"/>
        <end position="447"/>
    </location>
</feature>
<feature type="compositionally biased region" description="Polar residues" evidence="1">
    <location>
        <begin position="435"/>
        <end position="445"/>
    </location>
</feature>
<accession>A0A5N6RX15</accession>
<evidence type="ECO:0000259" key="2">
    <source>
        <dbReference type="Pfam" id="PF25874"/>
    </source>
</evidence>
<dbReference type="PANTHER" id="PTHR46740">
    <property type="entry name" value="PROTEIN DYAD"/>
    <property type="match status" value="1"/>
</dbReference>
<feature type="compositionally biased region" description="Polar residues" evidence="1">
    <location>
        <begin position="77"/>
        <end position="86"/>
    </location>
</feature>
<sequence length="497" mass="55972">MAQLAGHKRVAACVTVHRENKPQLSSSIAEEADSEGDRKPTIKPEPLVMSGIRKRKRLGRSQLVEMKAATRMKERQNNTYTSSQSKCDPRSQLIEMKAATRMKERQNSSFTSSQSKRDSKKLKGMERWSADRYKLAEQSMLEVLKAEGATFGNPISRPALRTAARKRIGDTGLLDHLLKHIDGKVLPGGTERFRRCFSPTGVMEYWLESADLVNARREAGWQDPYWVAPNRPGCGPSQDPVSAGELMLLKTEIVKLKRDMQELVSKNQERDEAEVMHKDLVKYKSTVDGRLKEITNSLVGMKGIHEELIAWKAQVEQKLGEIKNSLSSIQASRQDTAFSPPASERWEDWLENSNQDNILGNEFALFYESTDMVNVKQEVAVKNPYSALPTIPGNSSSEEPICARDLKLQEEMAKMKRDVAELVPVKQEEDHANVTPDSSATANSKSDLDNSLLPLQEVIMELLKWKDKTEQRLEQISNSVSCLQAPNQIDFLLPFSC</sequence>
<reference evidence="3 4" key="1">
    <citation type="submission" date="2019-06" db="EMBL/GenBank/DDBJ databases">
        <title>A chromosomal-level reference genome of Carpinus fangiana (Coryloideae, Betulaceae).</title>
        <authorList>
            <person name="Yang X."/>
            <person name="Wang Z."/>
            <person name="Zhang L."/>
            <person name="Hao G."/>
            <person name="Liu J."/>
            <person name="Yang Y."/>
        </authorList>
    </citation>
    <scope>NUCLEOTIDE SEQUENCE [LARGE SCALE GENOMIC DNA]</scope>
    <source>
        <strain evidence="3">Cfa_2016G</strain>
        <tissue evidence="3">Leaf</tissue>
    </source>
</reference>
<name>A0A5N6RX15_9ROSI</name>
<feature type="region of interest" description="Disordered" evidence="1">
    <location>
        <begin position="16"/>
        <end position="51"/>
    </location>
</feature>
<dbReference type="EMBL" id="CM017328">
    <property type="protein sequence ID" value="KAE8126169.1"/>
    <property type="molecule type" value="Genomic_DNA"/>
</dbReference>
<dbReference type="Pfam" id="PF25874">
    <property type="entry name" value="WHD_plant_repro"/>
    <property type="match status" value="1"/>
</dbReference>
<evidence type="ECO:0000313" key="4">
    <source>
        <dbReference type="Proteomes" id="UP000327013"/>
    </source>
</evidence>
<feature type="domain" description="PTC1-like winged helix-turn-helix" evidence="2">
    <location>
        <begin position="127"/>
        <end position="209"/>
    </location>
</feature>
<gene>
    <name evidence="3" type="ORF">FH972_020913</name>
</gene>
<dbReference type="PANTHER" id="PTHR46740:SF1">
    <property type="entry name" value="DYAD PROTEIN"/>
    <property type="match status" value="1"/>
</dbReference>
<dbReference type="Proteomes" id="UP000327013">
    <property type="component" value="Chromosome 8"/>
</dbReference>
<dbReference type="InterPro" id="IPR044221">
    <property type="entry name" value="DYAD/AMEIOTIC1"/>
</dbReference>
<evidence type="ECO:0000313" key="3">
    <source>
        <dbReference type="EMBL" id="KAE8126169.1"/>
    </source>
</evidence>
<feature type="compositionally biased region" description="Basic and acidic residues" evidence="1">
    <location>
        <begin position="115"/>
        <end position="124"/>
    </location>
</feature>
<protein>
    <recommendedName>
        <fullName evidence="2">PTC1-like winged helix-turn-helix domain-containing protein</fullName>
    </recommendedName>
</protein>
<proteinExistence type="predicted"/>
<dbReference type="GO" id="GO:0051177">
    <property type="term" value="P:meiotic sister chromatid cohesion"/>
    <property type="evidence" value="ECO:0007669"/>
    <property type="project" value="InterPro"/>
</dbReference>
<feature type="region of interest" description="Disordered" evidence="1">
    <location>
        <begin position="72"/>
        <end position="91"/>
    </location>
</feature>
<evidence type="ECO:0000256" key="1">
    <source>
        <dbReference type="SAM" id="MobiDB-lite"/>
    </source>
</evidence>
<organism evidence="3 4">
    <name type="scientific">Carpinus fangiana</name>
    <dbReference type="NCBI Taxonomy" id="176857"/>
    <lineage>
        <taxon>Eukaryota</taxon>
        <taxon>Viridiplantae</taxon>
        <taxon>Streptophyta</taxon>
        <taxon>Embryophyta</taxon>
        <taxon>Tracheophyta</taxon>
        <taxon>Spermatophyta</taxon>
        <taxon>Magnoliopsida</taxon>
        <taxon>eudicotyledons</taxon>
        <taxon>Gunneridae</taxon>
        <taxon>Pentapetalae</taxon>
        <taxon>rosids</taxon>
        <taxon>fabids</taxon>
        <taxon>Fagales</taxon>
        <taxon>Betulaceae</taxon>
        <taxon>Carpinus</taxon>
    </lineage>
</organism>
<dbReference type="InterPro" id="IPR059080">
    <property type="entry name" value="WHD_PTC1"/>
</dbReference>